<evidence type="ECO:0000259" key="3">
    <source>
        <dbReference type="PROSITE" id="PS50048"/>
    </source>
</evidence>
<dbReference type="AlphaFoldDB" id="A0A8K0VWI2"/>
<dbReference type="SUPFAM" id="SSF57701">
    <property type="entry name" value="Zn2/Cys6 DNA-binding domain"/>
    <property type="match status" value="1"/>
</dbReference>
<protein>
    <recommendedName>
        <fullName evidence="3">Zn(2)-C6 fungal-type domain-containing protein</fullName>
    </recommendedName>
</protein>
<dbReference type="PANTHER" id="PTHR38791">
    <property type="entry name" value="ZN(II)2CYS6 TRANSCRIPTION FACTOR (EUROFUNG)-RELATED-RELATED"/>
    <property type="match status" value="1"/>
</dbReference>
<sequence>MVYRGKPSAACGECRKRRSRCDQATPACTQCVKAGRACPGYRNTVDLMFHDESKQIARRNKDRTTGKTNEEATGSNSRGQLIKRTAKVMPVKLTDFVLYQPLDDIGVSFFMSTYVGEDPAISQLYYLPKFYAKTGYAHVGLQKSIIAAGLAGYAKIARRKEITNSATKHYVAAIQGINAALSDPTTAAQDSTLLSIIMAAMFEILIIPRLGGTQNCSKHLEGAVSVALLRLKHGGQTDVTHNLLTTLVQSIIINCWISHVPLPRNFVELDKQLVRRKDVSSIHSQFLDIVLELVRFREDLQNNTLRHPMTIIHRALAIDKLLVEFAEDLPPQAQFRVCKISSKSVQELAYEGYFHIYPQRFTAHLWNNIRSSRTRLHQVVLRQCHILRASSGPKDVEFLNRHQTESEARILEQAIEISATVPQLAGYLEQLEPHFNASDHTLPARFSERASNLEPGELPHFAKRVASAAVEYSSHFVYDPNPLPPEASHSGTKRTPSLMSIFYSECNDGEPKLDAPAHIAPPLNSNTPQPGSLYHMLFQLYGLQCIPLLPESLRRWMFGRTRWMEIHSDVDDLARLQEMIIKKPGDGFPVDEERYVKHDFLRPL</sequence>
<keyword evidence="1" id="KW-0539">Nucleus</keyword>
<feature type="domain" description="Zn(2)-C6 fungal-type" evidence="3">
    <location>
        <begin position="10"/>
        <end position="38"/>
    </location>
</feature>
<dbReference type="OrthoDB" id="4220372at2759"/>
<comment type="caution">
    <text evidence="4">The sequence shown here is derived from an EMBL/GenBank/DDBJ whole genome shotgun (WGS) entry which is preliminary data.</text>
</comment>
<dbReference type="InterPro" id="IPR036864">
    <property type="entry name" value="Zn2-C6_fun-type_DNA-bd_sf"/>
</dbReference>
<feature type="region of interest" description="Disordered" evidence="2">
    <location>
        <begin position="56"/>
        <end position="79"/>
    </location>
</feature>
<proteinExistence type="predicted"/>
<accession>A0A8K0VWI2</accession>
<dbReference type="PROSITE" id="PS00463">
    <property type="entry name" value="ZN2_CY6_FUNGAL_1"/>
    <property type="match status" value="1"/>
</dbReference>
<dbReference type="InterPro" id="IPR001138">
    <property type="entry name" value="Zn2Cys6_DnaBD"/>
</dbReference>
<dbReference type="SMART" id="SM00066">
    <property type="entry name" value="GAL4"/>
    <property type="match status" value="1"/>
</dbReference>
<dbReference type="PROSITE" id="PS50048">
    <property type="entry name" value="ZN2_CY6_FUNGAL_2"/>
    <property type="match status" value="1"/>
</dbReference>
<dbReference type="InterPro" id="IPR053175">
    <property type="entry name" value="DHMBA_Reg_Transcription_Factor"/>
</dbReference>
<name>A0A8K0VWI2_9PLEO</name>
<dbReference type="Pfam" id="PF00172">
    <property type="entry name" value="Zn_clus"/>
    <property type="match status" value="1"/>
</dbReference>
<dbReference type="Gene3D" id="4.10.240.10">
    <property type="entry name" value="Zn(2)-C6 fungal-type DNA-binding domain"/>
    <property type="match status" value="1"/>
</dbReference>
<keyword evidence="5" id="KW-1185">Reference proteome</keyword>
<reference evidence="4" key="1">
    <citation type="journal article" date="2021" name="Nat. Commun.">
        <title>Genetic determinants of endophytism in the Arabidopsis root mycobiome.</title>
        <authorList>
            <person name="Mesny F."/>
            <person name="Miyauchi S."/>
            <person name="Thiergart T."/>
            <person name="Pickel B."/>
            <person name="Atanasova L."/>
            <person name="Karlsson M."/>
            <person name="Huettel B."/>
            <person name="Barry K.W."/>
            <person name="Haridas S."/>
            <person name="Chen C."/>
            <person name="Bauer D."/>
            <person name="Andreopoulos W."/>
            <person name="Pangilinan J."/>
            <person name="LaButti K."/>
            <person name="Riley R."/>
            <person name="Lipzen A."/>
            <person name="Clum A."/>
            <person name="Drula E."/>
            <person name="Henrissat B."/>
            <person name="Kohler A."/>
            <person name="Grigoriev I.V."/>
            <person name="Martin F.M."/>
            <person name="Hacquard S."/>
        </authorList>
    </citation>
    <scope>NUCLEOTIDE SEQUENCE</scope>
    <source>
        <strain evidence="4">MPI-SDFR-AT-0120</strain>
    </source>
</reference>
<dbReference type="Pfam" id="PF11951">
    <property type="entry name" value="Fungal_trans_2"/>
    <property type="match status" value="1"/>
</dbReference>
<evidence type="ECO:0000256" key="2">
    <source>
        <dbReference type="SAM" id="MobiDB-lite"/>
    </source>
</evidence>
<dbReference type="GO" id="GO:0000981">
    <property type="term" value="F:DNA-binding transcription factor activity, RNA polymerase II-specific"/>
    <property type="evidence" value="ECO:0007669"/>
    <property type="project" value="InterPro"/>
</dbReference>
<dbReference type="PANTHER" id="PTHR38791:SF1">
    <property type="entry name" value="TRANSCRIPTION FACTOR, PUTATIVE-RELATED"/>
    <property type="match status" value="1"/>
</dbReference>
<gene>
    <name evidence="4" type="ORF">FB567DRAFT_87865</name>
</gene>
<dbReference type="CDD" id="cd00067">
    <property type="entry name" value="GAL4"/>
    <property type="match status" value="1"/>
</dbReference>
<evidence type="ECO:0000313" key="5">
    <source>
        <dbReference type="Proteomes" id="UP000813461"/>
    </source>
</evidence>
<dbReference type="GO" id="GO:0008270">
    <property type="term" value="F:zinc ion binding"/>
    <property type="evidence" value="ECO:0007669"/>
    <property type="project" value="InterPro"/>
</dbReference>
<evidence type="ECO:0000313" key="4">
    <source>
        <dbReference type="EMBL" id="KAH7083584.1"/>
    </source>
</evidence>
<dbReference type="InterPro" id="IPR021858">
    <property type="entry name" value="Fun_TF"/>
</dbReference>
<dbReference type="EMBL" id="JAGMVJ010000013">
    <property type="protein sequence ID" value="KAH7083584.1"/>
    <property type="molecule type" value="Genomic_DNA"/>
</dbReference>
<evidence type="ECO:0000256" key="1">
    <source>
        <dbReference type="ARBA" id="ARBA00023242"/>
    </source>
</evidence>
<dbReference type="Proteomes" id="UP000813461">
    <property type="component" value="Unassembled WGS sequence"/>
</dbReference>
<organism evidence="4 5">
    <name type="scientific">Paraphoma chrysanthemicola</name>
    <dbReference type="NCBI Taxonomy" id="798071"/>
    <lineage>
        <taxon>Eukaryota</taxon>
        <taxon>Fungi</taxon>
        <taxon>Dikarya</taxon>
        <taxon>Ascomycota</taxon>
        <taxon>Pezizomycotina</taxon>
        <taxon>Dothideomycetes</taxon>
        <taxon>Pleosporomycetidae</taxon>
        <taxon>Pleosporales</taxon>
        <taxon>Pleosporineae</taxon>
        <taxon>Phaeosphaeriaceae</taxon>
        <taxon>Paraphoma</taxon>
    </lineage>
</organism>